<gene>
    <name evidence="2" type="ORF">DGAL_LOCUS359</name>
</gene>
<evidence type="ECO:0000256" key="1">
    <source>
        <dbReference type="SAM" id="Phobius"/>
    </source>
</evidence>
<keyword evidence="1" id="KW-0812">Transmembrane</keyword>
<feature type="transmembrane region" description="Helical" evidence="1">
    <location>
        <begin position="170"/>
        <end position="194"/>
    </location>
</feature>
<keyword evidence="1" id="KW-0472">Membrane</keyword>
<proteinExistence type="predicted"/>
<dbReference type="AlphaFoldDB" id="A0A8J2WE82"/>
<keyword evidence="3" id="KW-1185">Reference proteome</keyword>
<keyword evidence="1" id="KW-1133">Transmembrane helix</keyword>
<reference evidence="2" key="1">
    <citation type="submission" date="2021-11" db="EMBL/GenBank/DDBJ databases">
        <authorList>
            <person name="Schell T."/>
        </authorList>
    </citation>
    <scope>NUCLEOTIDE SEQUENCE</scope>
    <source>
        <strain evidence="2">M5</strain>
    </source>
</reference>
<dbReference type="OrthoDB" id="6334554at2759"/>
<evidence type="ECO:0000313" key="3">
    <source>
        <dbReference type="Proteomes" id="UP000789390"/>
    </source>
</evidence>
<comment type="caution">
    <text evidence="2">The sequence shown here is derived from an EMBL/GenBank/DDBJ whole genome shotgun (WGS) entry which is preliminary data.</text>
</comment>
<dbReference type="Proteomes" id="UP000789390">
    <property type="component" value="Unassembled WGS sequence"/>
</dbReference>
<protein>
    <submittedName>
        <fullName evidence="2">Uncharacterized protein</fullName>
    </submittedName>
</protein>
<name>A0A8J2WE82_9CRUS</name>
<sequence>MDEKTGDDWDWEDRISRGFKDMVQIQDQETGECWTVAKESDCMSACGESKAACNRIKQTVSGWKIPKEYSLLGCSSSFKAECTQPVFATVDCDSQISGSWTCEDDDSSDKTAIIATFPSPGKLPAFCRKRRSSIGANAAAKNDSSAKPTKTTVGNSAIERFLEGRERLLFIGRLLFAFLVLLSPGYFFPLLFFIRTYCHFWKHNASVDQEEEVFERTHGGPFSFFHAKAFLKYSCRLCREKIKTEKMFRIHSKIGSSSSYSKNAALPLPEDNLDYSDDCPHNHIY</sequence>
<organism evidence="2 3">
    <name type="scientific">Daphnia galeata</name>
    <dbReference type="NCBI Taxonomy" id="27404"/>
    <lineage>
        <taxon>Eukaryota</taxon>
        <taxon>Metazoa</taxon>
        <taxon>Ecdysozoa</taxon>
        <taxon>Arthropoda</taxon>
        <taxon>Crustacea</taxon>
        <taxon>Branchiopoda</taxon>
        <taxon>Diplostraca</taxon>
        <taxon>Cladocera</taxon>
        <taxon>Anomopoda</taxon>
        <taxon>Daphniidae</taxon>
        <taxon>Daphnia</taxon>
    </lineage>
</organism>
<accession>A0A8J2WE82</accession>
<evidence type="ECO:0000313" key="2">
    <source>
        <dbReference type="EMBL" id="CAH0098310.1"/>
    </source>
</evidence>
<dbReference type="EMBL" id="CAKKLH010000002">
    <property type="protein sequence ID" value="CAH0098310.1"/>
    <property type="molecule type" value="Genomic_DNA"/>
</dbReference>